<evidence type="ECO:0000313" key="7">
    <source>
        <dbReference type="Proteomes" id="UP000003208"/>
    </source>
</evidence>
<evidence type="ECO:0000256" key="5">
    <source>
        <dbReference type="SAM" id="SignalP"/>
    </source>
</evidence>
<keyword evidence="3" id="KW-0472">Membrane</keyword>
<dbReference type="SUPFAM" id="SSF56954">
    <property type="entry name" value="Outer membrane efflux proteins (OEP)"/>
    <property type="match status" value="1"/>
</dbReference>
<evidence type="ECO:0000256" key="3">
    <source>
        <dbReference type="ARBA" id="ARBA00022452"/>
    </source>
</evidence>
<keyword evidence="3" id="KW-1134">Transmembrane beta strand</keyword>
<feature type="chain" id="PRO_5003490311" evidence="5">
    <location>
        <begin position="38"/>
        <end position="442"/>
    </location>
</feature>
<gene>
    <name evidence="6" type="ORF">KYE_01578</name>
</gene>
<dbReference type="RefSeq" id="WP_008169739.1">
    <property type="nucleotide sequence ID" value="NZ_AGTR01000009.1"/>
</dbReference>
<keyword evidence="4" id="KW-0998">Cell outer membrane</keyword>
<feature type="signal peptide" evidence="5">
    <location>
        <begin position="1"/>
        <end position="37"/>
    </location>
</feature>
<evidence type="ECO:0000256" key="1">
    <source>
        <dbReference type="ARBA" id="ARBA00004442"/>
    </source>
</evidence>
<dbReference type="AlphaFoldDB" id="G6YNA1"/>
<protein>
    <submittedName>
        <fullName evidence="6">Cobalt/zinc/cadmium efflux RND transporter outermembrane protein</fullName>
    </submittedName>
</protein>
<dbReference type="EMBL" id="AGTR01000009">
    <property type="protein sequence ID" value="EHJ06278.1"/>
    <property type="molecule type" value="Genomic_DNA"/>
</dbReference>
<reference evidence="6 7" key="1">
    <citation type="journal article" date="2012" name="J. Bacteriol.">
        <title>Genome sequence of deep-sea manganese-oxidizing bacterium Marinobacter manganoxydans MnI7-9.</title>
        <authorList>
            <person name="Wang H."/>
            <person name="Li H."/>
            <person name="Shao Z."/>
            <person name="Liao S."/>
            <person name="Johnstone L."/>
            <person name="Rensing C."/>
            <person name="Wang G."/>
        </authorList>
    </citation>
    <scope>NUCLEOTIDE SEQUENCE [LARGE SCALE GENOMIC DNA]</scope>
    <source>
        <strain evidence="6 7">MnI7-9</strain>
    </source>
</reference>
<dbReference type="InterPro" id="IPR003423">
    <property type="entry name" value="OMP_efflux"/>
</dbReference>
<dbReference type="PATRIC" id="fig|1094979.3.peg.294"/>
<comment type="subcellular location">
    <subcellularLocation>
        <location evidence="1">Cell outer membrane</location>
    </subcellularLocation>
</comment>
<dbReference type="Proteomes" id="UP000003208">
    <property type="component" value="Unassembled WGS sequence"/>
</dbReference>
<keyword evidence="3" id="KW-0812">Transmembrane</keyword>
<dbReference type="Gene3D" id="1.20.1600.10">
    <property type="entry name" value="Outer membrane efflux proteins (OEP)"/>
    <property type="match status" value="1"/>
</dbReference>
<dbReference type="PANTHER" id="PTHR30203">
    <property type="entry name" value="OUTER MEMBRANE CATION EFFLUX PROTEIN"/>
    <property type="match status" value="1"/>
</dbReference>
<dbReference type="PANTHER" id="PTHR30203:SF24">
    <property type="entry name" value="BLR4935 PROTEIN"/>
    <property type="match status" value="1"/>
</dbReference>
<comment type="similarity">
    <text evidence="2">Belongs to the outer membrane factor (OMF) (TC 1.B.17) family.</text>
</comment>
<keyword evidence="5" id="KW-0732">Signal</keyword>
<dbReference type="Pfam" id="PF02321">
    <property type="entry name" value="OEP"/>
    <property type="match status" value="2"/>
</dbReference>
<accession>G6YNA1</accession>
<keyword evidence="7" id="KW-1185">Reference proteome</keyword>
<proteinExistence type="inferred from homology"/>
<organism evidence="6 7">
    <name type="scientific">Marinobacter manganoxydans MnI7-9</name>
    <dbReference type="NCBI Taxonomy" id="1094979"/>
    <lineage>
        <taxon>Bacteria</taxon>
        <taxon>Pseudomonadati</taxon>
        <taxon>Pseudomonadota</taxon>
        <taxon>Gammaproteobacteria</taxon>
        <taxon>Pseudomonadales</taxon>
        <taxon>Marinobacteraceae</taxon>
        <taxon>Marinobacter</taxon>
    </lineage>
</organism>
<name>G6YNA1_9GAMM</name>
<sequence>MLFCKPMSTGRRLQPRQTYIHLLCLFALAFNVAVAHAEETSLTLANAVSRTMAQNPSLRVFDLRLQGLEGSRLTANQAPAYEAGLEVENALGSGTLQGVDGAEYTLSLSSVIELGGKRRARTGAVSSRYDLMEAEREAETLDVLGQVTQRYVATLALQEKLDLATQSVELSEAILNTVTRRTKQGAAPEAEVLRAKAALAQSRIAHSALQTEYEKRKMALASLWGETRVDFQRLQGDLFRFESSERFEVLYQQASESPVIRVYASERRMRDAEIRLARSQSESDIRWQIGARRLETTGDTALVAGISMPLFAGRRNRGEVQAARAARDEVQYRQEEALLQLHALLFEAYHTRQQNIDAVEQLRSTVLPDLTKALDLTRQAYERGRYSYVEWTAAQRELLSAREALVEAAATALLNQALIEQLTAQSMTQGQTASALNQTQDY</sequence>
<dbReference type="GO" id="GO:0015562">
    <property type="term" value="F:efflux transmembrane transporter activity"/>
    <property type="evidence" value="ECO:0007669"/>
    <property type="project" value="InterPro"/>
</dbReference>
<dbReference type="InterPro" id="IPR010131">
    <property type="entry name" value="MdtP/NodT-like"/>
</dbReference>
<evidence type="ECO:0000313" key="6">
    <source>
        <dbReference type="EMBL" id="EHJ06278.1"/>
    </source>
</evidence>
<evidence type="ECO:0000256" key="4">
    <source>
        <dbReference type="ARBA" id="ARBA00023237"/>
    </source>
</evidence>
<evidence type="ECO:0000256" key="2">
    <source>
        <dbReference type="ARBA" id="ARBA00007613"/>
    </source>
</evidence>